<keyword evidence="1" id="KW-0472">Membrane</keyword>
<dbReference type="EMBL" id="FNHS01000013">
    <property type="protein sequence ID" value="SDN96619.1"/>
    <property type="molecule type" value="Genomic_DNA"/>
</dbReference>
<dbReference type="Proteomes" id="UP000198704">
    <property type="component" value="Unassembled WGS sequence"/>
</dbReference>
<evidence type="ECO:0000313" key="3">
    <source>
        <dbReference type="Proteomes" id="UP000198704"/>
    </source>
</evidence>
<dbReference type="OrthoDB" id="8004945at2"/>
<dbReference type="RefSeq" id="WP_091719004.1">
    <property type="nucleotide sequence ID" value="NZ_FNHS01000013.1"/>
</dbReference>
<keyword evidence="1" id="KW-1133">Transmembrane helix</keyword>
<name>A0A1H0FQ54_9HYPH</name>
<keyword evidence="3" id="KW-1185">Reference proteome</keyword>
<gene>
    <name evidence="2" type="ORF">SAMN05216360_11340</name>
</gene>
<organism evidence="2 3">
    <name type="scientific">Methylobacterium phyllostachyos</name>
    <dbReference type="NCBI Taxonomy" id="582672"/>
    <lineage>
        <taxon>Bacteria</taxon>
        <taxon>Pseudomonadati</taxon>
        <taxon>Pseudomonadota</taxon>
        <taxon>Alphaproteobacteria</taxon>
        <taxon>Hyphomicrobiales</taxon>
        <taxon>Methylobacteriaceae</taxon>
        <taxon>Methylobacterium</taxon>
    </lineage>
</organism>
<evidence type="ECO:0000313" key="2">
    <source>
        <dbReference type="EMBL" id="SDN96619.1"/>
    </source>
</evidence>
<sequence length="147" mass="16238">MTNLERFYRSVHGRDLQPWERQLAVRIAAALNTTTDDDFVVHLLLVYMSTNAITNMYNELVAARNTLAEDNRDLIQTFTKDLRRNRLMTYGLLGVVALSVLGGAWTLGTVVNLSYGAAANEARLAAALEACEQRNAGRGPRGAEIGR</sequence>
<reference evidence="3" key="1">
    <citation type="submission" date="2016-10" db="EMBL/GenBank/DDBJ databases">
        <authorList>
            <person name="Varghese N."/>
            <person name="Submissions S."/>
        </authorList>
    </citation>
    <scope>NUCLEOTIDE SEQUENCE [LARGE SCALE GENOMIC DNA]</scope>
    <source>
        <strain evidence="3">BL47</strain>
    </source>
</reference>
<proteinExistence type="predicted"/>
<protein>
    <submittedName>
        <fullName evidence="2">Uncharacterized protein</fullName>
    </submittedName>
</protein>
<accession>A0A1H0FQ54</accession>
<evidence type="ECO:0000256" key="1">
    <source>
        <dbReference type="SAM" id="Phobius"/>
    </source>
</evidence>
<dbReference type="AlphaFoldDB" id="A0A1H0FQ54"/>
<keyword evidence="1" id="KW-0812">Transmembrane</keyword>
<feature type="transmembrane region" description="Helical" evidence="1">
    <location>
        <begin position="87"/>
        <end position="107"/>
    </location>
</feature>